<evidence type="ECO:0000313" key="3">
    <source>
        <dbReference type="Proteomes" id="UP000784294"/>
    </source>
</evidence>
<name>A0A448X5N1_9PLAT</name>
<accession>A0A448X5N1</accession>
<evidence type="ECO:0000256" key="1">
    <source>
        <dbReference type="SAM" id="MobiDB-lite"/>
    </source>
</evidence>
<evidence type="ECO:0000313" key="2">
    <source>
        <dbReference type="EMBL" id="VEL28649.1"/>
    </source>
</evidence>
<dbReference type="EMBL" id="CAAALY010096615">
    <property type="protein sequence ID" value="VEL28649.1"/>
    <property type="molecule type" value="Genomic_DNA"/>
</dbReference>
<proteinExistence type="predicted"/>
<keyword evidence="3" id="KW-1185">Reference proteome</keyword>
<comment type="caution">
    <text evidence="2">The sequence shown here is derived from an EMBL/GenBank/DDBJ whole genome shotgun (WGS) entry which is preliminary data.</text>
</comment>
<organism evidence="2 3">
    <name type="scientific">Protopolystoma xenopodis</name>
    <dbReference type="NCBI Taxonomy" id="117903"/>
    <lineage>
        <taxon>Eukaryota</taxon>
        <taxon>Metazoa</taxon>
        <taxon>Spiralia</taxon>
        <taxon>Lophotrochozoa</taxon>
        <taxon>Platyhelminthes</taxon>
        <taxon>Monogenea</taxon>
        <taxon>Polyopisthocotylea</taxon>
        <taxon>Polystomatidea</taxon>
        <taxon>Polystomatidae</taxon>
        <taxon>Protopolystoma</taxon>
    </lineage>
</organism>
<feature type="region of interest" description="Disordered" evidence="1">
    <location>
        <begin position="1"/>
        <end position="32"/>
    </location>
</feature>
<sequence>MTPTLNALPVSSAGLKPLQRDSAPRHLPTRVLPDSSWLEPTAVWPPAQQPVERPLRSVSTRHFGAKWSPLLGSGQLTCPARGAGDRRCLRRRHRRRRRCRCRCRC</sequence>
<gene>
    <name evidence="2" type="ORF">PXEA_LOCUS22089</name>
</gene>
<protein>
    <submittedName>
        <fullName evidence="2">Uncharacterized protein</fullName>
    </submittedName>
</protein>
<dbReference type="AlphaFoldDB" id="A0A448X5N1"/>
<reference evidence="2" key="1">
    <citation type="submission" date="2018-11" db="EMBL/GenBank/DDBJ databases">
        <authorList>
            <consortium name="Pathogen Informatics"/>
        </authorList>
    </citation>
    <scope>NUCLEOTIDE SEQUENCE</scope>
</reference>
<dbReference type="Proteomes" id="UP000784294">
    <property type="component" value="Unassembled WGS sequence"/>
</dbReference>